<organism evidence="6 7">
    <name type="scientific">Mycolicibacterium hodleri</name>
    <dbReference type="NCBI Taxonomy" id="49897"/>
    <lineage>
        <taxon>Bacteria</taxon>
        <taxon>Bacillati</taxon>
        <taxon>Actinomycetota</taxon>
        <taxon>Actinomycetes</taxon>
        <taxon>Mycobacteriales</taxon>
        <taxon>Mycobacteriaceae</taxon>
        <taxon>Mycolicibacterium</taxon>
    </lineage>
</organism>
<keyword evidence="3 4" id="KW-0732">Signal</keyword>
<evidence type="ECO:0000256" key="1">
    <source>
        <dbReference type="ARBA" id="ARBA00004196"/>
    </source>
</evidence>
<dbReference type="AlphaFoldDB" id="A0A544W7N9"/>
<dbReference type="EMBL" id="VIFX01000002">
    <property type="protein sequence ID" value="TQR88235.1"/>
    <property type="molecule type" value="Genomic_DNA"/>
</dbReference>
<comment type="subcellular location">
    <subcellularLocation>
        <location evidence="1">Cell envelope</location>
    </subcellularLocation>
</comment>
<sequence>MTNLMRPLAAGAVSLACVASLTACNRDSGESATTVGYSTYTVSNPFFAGMQKGLDAGSSQHGYQMVTTNANGEPSQQVSDIENLLNRGAQYLLLTPADGKAVTPALNAAKAKNVPVISIADSVEADITSTVNLDNVAAGQMAAQQIVQFLNTVNGGPRGDVVNITGIIGTPSASDRNKGFLDEIGKYPDIKIVATQDGGYDTEKSNAAMNDILQANPKVDAVFNGNDAEAVGVSAAIEAAGRFKPVGAPGHIYVIGVDGSKPAIANIRAGIQDASVSQNPIKMAEKAIELVSDLKAGKEVPKDVVYPAQLITKANIDSPEVKAYGIWADEVQ</sequence>
<dbReference type="Pfam" id="PF13407">
    <property type="entry name" value="Peripla_BP_4"/>
    <property type="match status" value="1"/>
</dbReference>
<dbReference type="PANTHER" id="PTHR46847:SF1">
    <property type="entry name" value="D-ALLOSE-BINDING PERIPLASMIC PROTEIN-RELATED"/>
    <property type="match status" value="1"/>
</dbReference>
<protein>
    <submittedName>
        <fullName evidence="6">Sugar ABC transporter substrate-binding protein</fullName>
    </submittedName>
</protein>
<dbReference type="GO" id="GO:0030313">
    <property type="term" value="C:cell envelope"/>
    <property type="evidence" value="ECO:0007669"/>
    <property type="project" value="UniProtKB-SubCell"/>
</dbReference>
<evidence type="ECO:0000313" key="6">
    <source>
        <dbReference type="EMBL" id="TQR88235.1"/>
    </source>
</evidence>
<dbReference type="PROSITE" id="PS51257">
    <property type="entry name" value="PROKAR_LIPOPROTEIN"/>
    <property type="match status" value="1"/>
</dbReference>
<evidence type="ECO:0000256" key="2">
    <source>
        <dbReference type="ARBA" id="ARBA00007639"/>
    </source>
</evidence>
<dbReference type="RefSeq" id="WP_142550223.1">
    <property type="nucleotide sequence ID" value="NZ_VIFX01000002.1"/>
</dbReference>
<comment type="similarity">
    <text evidence="2">Belongs to the bacterial solute-binding protein 2 family.</text>
</comment>
<proteinExistence type="inferred from homology"/>
<dbReference type="InterPro" id="IPR025997">
    <property type="entry name" value="SBP_2_dom"/>
</dbReference>
<dbReference type="Proteomes" id="UP000315759">
    <property type="component" value="Unassembled WGS sequence"/>
</dbReference>
<dbReference type="InterPro" id="IPR028082">
    <property type="entry name" value="Peripla_BP_I"/>
</dbReference>
<dbReference type="Gene3D" id="3.40.50.2300">
    <property type="match status" value="2"/>
</dbReference>
<dbReference type="GO" id="GO:0030246">
    <property type="term" value="F:carbohydrate binding"/>
    <property type="evidence" value="ECO:0007669"/>
    <property type="project" value="UniProtKB-ARBA"/>
</dbReference>
<reference evidence="6 7" key="1">
    <citation type="submission" date="2018-10" db="EMBL/GenBank/DDBJ databases">
        <title>Draft genome of Mycobacterium hodleri strain B.</title>
        <authorList>
            <person name="Amande T.J."/>
            <person name="Mcgenity T.J."/>
        </authorList>
    </citation>
    <scope>NUCLEOTIDE SEQUENCE [LARGE SCALE GENOMIC DNA]</scope>
    <source>
        <strain evidence="6 7">B</strain>
    </source>
</reference>
<evidence type="ECO:0000259" key="5">
    <source>
        <dbReference type="Pfam" id="PF13407"/>
    </source>
</evidence>
<feature type="domain" description="Periplasmic binding protein" evidence="5">
    <location>
        <begin position="35"/>
        <end position="299"/>
    </location>
</feature>
<accession>A0A544W7N9</accession>
<evidence type="ECO:0000256" key="4">
    <source>
        <dbReference type="SAM" id="SignalP"/>
    </source>
</evidence>
<keyword evidence="7" id="KW-1185">Reference proteome</keyword>
<dbReference type="CDD" id="cd01536">
    <property type="entry name" value="PBP1_ABC_sugar_binding-like"/>
    <property type="match status" value="1"/>
</dbReference>
<gene>
    <name evidence="6" type="ORF">D8S82_01565</name>
</gene>
<feature type="chain" id="PRO_5039105041" evidence="4">
    <location>
        <begin position="24"/>
        <end position="332"/>
    </location>
</feature>
<comment type="caution">
    <text evidence="6">The sequence shown here is derived from an EMBL/GenBank/DDBJ whole genome shotgun (WGS) entry which is preliminary data.</text>
</comment>
<name>A0A544W7N9_9MYCO</name>
<dbReference type="PANTHER" id="PTHR46847">
    <property type="entry name" value="D-ALLOSE-BINDING PERIPLASMIC PROTEIN-RELATED"/>
    <property type="match status" value="1"/>
</dbReference>
<evidence type="ECO:0000256" key="3">
    <source>
        <dbReference type="ARBA" id="ARBA00022729"/>
    </source>
</evidence>
<dbReference type="SUPFAM" id="SSF53822">
    <property type="entry name" value="Periplasmic binding protein-like I"/>
    <property type="match status" value="1"/>
</dbReference>
<feature type="signal peptide" evidence="4">
    <location>
        <begin position="1"/>
        <end position="23"/>
    </location>
</feature>
<evidence type="ECO:0000313" key="7">
    <source>
        <dbReference type="Proteomes" id="UP000315759"/>
    </source>
</evidence>